<organism evidence="5 6">
    <name type="scientific">Dialister hominis</name>
    <dbReference type="NCBI Taxonomy" id="2582419"/>
    <lineage>
        <taxon>Bacteria</taxon>
        <taxon>Bacillati</taxon>
        <taxon>Bacillota</taxon>
        <taxon>Negativicutes</taxon>
        <taxon>Veillonellales</taxon>
        <taxon>Veillonellaceae</taxon>
        <taxon>Dialister</taxon>
    </lineage>
</organism>
<dbReference type="AlphaFoldDB" id="A0A8E4BS10"/>
<evidence type="ECO:0000256" key="1">
    <source>
        <dbReference type="ARBA" id="ARBA00006964"/>
    </source>
</evidence>
<dbReference type="GO" id="GO:0005737">
    <property type="term" value="C:cytoplasm"/>
    <property type="evidence" value="ECO:0007669"/>
    <property type="project" value="TreeGrafter"/>
</dbReference>
<dbReference type="OrthoDB" id="9792792at2"/>
<dbReference type="Proteomes" id="UP000320585">
    <property type="component" value="Chromosome"/>
</dbReference>
<evidence type="ECO:0000313" key="6">
    <source>
        <dbReference type="Proteomes" id="UP000320585"/>
    </source>
</evidence>
<sequence>MSIEAKQIINIMNAWAPQSLAESWDHPGLQIGNVHTPVKKVLVALDLTAENASYAADNGVNLIISHHPFLFRSLHEIDLGTYRGKIIETLIRSSIVSFAAHTNLDIARGGVNDVLAEKLSLSDVSGLAPAENGSDADSLGRTGMLPRVMSGKEAVSYIREKLEMPVIRYSGDINKNVKKIAILGGAGSEYIHDAKRLGADLFLTGDLKYHEAQEAYASDIIVVDGGHFYTEHPVVQNLANRLRQSFEEKSWDIEVVEDPVARDVFSYIG</sequence>
<keyword evidence="6" id="KW-1185">Reference proteome</keyword>
<feature type="binding site" evidence="4">
    <location>
        <position position="231"/>
    </location>
    <ligand>
        <name>a divalent metal cation</name>
        <dbReference type="ChEBI" id="CHEBI:60240"/>
        <label>1</label>
    </ligand>
</feature>
<name>A0A8E4BS10_9FIRM</name>
<dbReference type="PANTHER" id="PTHR13799">
    <property type="entry name" value="NGG1 INTERACTING FACTOR 3"/>
    <property type="match status" value="1"/>
</dbReference>
<dbReference type="GeneID" id="92716221"/>
<protein>
    <recommendedName>
        <fullName evidence="2">GTP cyclohydrolase 1 type 2 homolog</fullName>
    </recommendedName>
</protein>
<gene>
    <name evidence="5" type="ORF">Dia5BBH33_10070</name>
</gene>
<reference evidence="6" key="1">
    <citation type="submission" date="2019-05" db="EMBL/GenBank/DDBJ databases">
        <title>Complete genome sequencing of Dialister sp. strain 5BBH33.</title>
        <authorList>
            <person name="Sakamoto M."/>
            <person name="Murakami T."/>
            <person name="Mori H."/>
        </authorList>
    </citation>
    <scope>NUCLEOTIDE SEQUENCE [LARGE SCALE GENOMIC DNA]</scope>
    <source>
        <strain evidence="6">5BBH33</strain>
    </source>
</reference>
<dbReference type="GO" id="GO:0016787">
    <property type="term" value="F:hydrolase activity"/>
    <property type="evidence" value="ECO:0007669"/>
    <property type="project" value="UniProtKB-KW"/>
</dbReference>
<dbReference type="InterPro" id="IPR036069">
    <property type="entry name" value="DUF34/NIF3_sf"/>
</dbReference>
<dbReference type="InterPro" id="IPR002678">
    <property type="entry name" value="DUF34/NIF3"/>
</dbReference>
<dbReference type="NCBIfam" id="TIGR00486">
    <property type="entry name" value="YbgI_SA1388"/>
    <property type="match status" value="1"/>
</dbReference>
<dbReference type="KEGG" id="dho:Dia5BBH33_10070"/>
<evidence type="ECO:0000256" key="2">
    <source>
        <dbReference type="ARBA" id="ARBA00022112"/>
    </source>
</evidence>
<feature type="binding site" evidence="4">
    <location>
        <position position="67"/>
    </location>
    <ligand>
        <name>a divalent metal cation</name>
        <dbReference type="ChEBI" id="CHEBI:60240"/>
        <label>1</label>
    </ligand>
</feature>
<dbReference type="EMBL" id="AP019697">
    <property type="protein sequence ID" value="BBK25072.1"/>
    <property type="molecule type" value="Genomic_DNA"/>
</dbReference>
<dbReference type="FunFam" id="3.40.1390.30:FF:000001">
    <property type="entry name" value="GTP cyclohydrolase 1 type 2"/>
    <property type="match status" value="1"/>
</dbReference>
<feature type="binding site" evidence="4">
    <location>
        <position position="105"/>
    </location>
    <ligand>
        <name>a divalent metal cation</name>
        <dbReference type="ChEBI" id="CHEBI:60240"/>
        <label>1</label>
    </ligand>
</feature>
<dbReference type="RefSeq" id="WP_143332512.1">
    <property type="nucleotide sequence ID" value="NZ_AP019697.1"/>
</dbReference>
<feature type="binding site" evidence="4">
    <location>
        <position position="66"/>
    </location>
    <ligand>
        <name>a divalent metal cation</name>
        <dbReference type="ChEBI" id="CHEBI:60240"/>
        <label>1</label>
    </ligand>
</feature>
<dbReference type="SUPFAM" id="SSF102705">
    <property type="entry name" value="NIF3 (NGG1p interacting factor 3)-like"/>
    <property type="match status" value="1"/>
</dbReference>
<keyword evidence="5" id="KW-0378">Hydrolase</keyword>
<dbReference type="Gene3D" id="3.40.1390.30">
    <property type="entry name" value="NIF3 (NGG1p interacting factor 3)-like"/>
    <property type="match status" value="2"/>
</dbReference>
<evidence type="ECO:0000313" key="5">
    <source>
        <dbReference type="EMBL" id="BBK25072.1"/>
    </source>
</evidence>
<evidence type="ECO:0000256" key="3">
    <source>
        <dbReference type="ARBA" id="ARBA00022723"/>
    </source>
</evidence>
<feature type="binding site" evidence="4">
    <location>
        <position position="227"/>
    </location>
    <ligand>
        <name>a divalent metal cation</name>
        <dbReference type="ChEBI" id="CHEBI:60240"/>
        <label>1</label>
    </ligand>
</feature>
<proteinExistence type="inferred from homology"/>
<keyword evidence="3 4" id="KW-0479">Metal-binding</keyword>
<accession>A0A8E4BS10</accession>
<dbReference type="Pfam" id="PF01784">
    <property type="entry name" value="DUF34_NIF3"/>
    <property type="match status" value="1"/>
</dbReference>
<comment type="similarity">
    <text evidence="1">Belongs to the GTP cyclohydrolase I type 2/NIF3 family.</text>
</comment>
<evidence type="ECO:0000256" key="4">
    <source>
        <dbReference type="PIRSR" id="PIRSR602678-1"/>
    </source>
</evidence>
<dbReference type="PANTHER" id="PTHR13799:SF14">
    <property type="entry name" value="GTP CYCLOHYDROLASE 1 TYPE 2 HOMOLOG"/>
    <property type="match status" value="1"/>
</dbReference>
<dbReference type="GO" id="GO:0046872">
    <property type="term" value="F:metal ion binding"/>
    <property type="evidence" value="ECO:0007669"/>
    <property type="project" value="UniProtKB-KW"/>
</dbReference>